<dbReference type="PRINTS" id="PR00455">
    <property type="entry name" value="HTHTETR"/>
</dbReference>
<dbReference type="Proteomes" id="UP001500979">
    <property type="component" value="Unassembled WGS sequence"/>
</dbReference>
<accession>A0ABN3VDM5</accession>
<evidence type="ECO:0000259" key="5">
    <source>
        <dbReference type="PROSITE" id="PS50977"/>
    </source>
</evidence>
<protein>
    <submittedName>
        <fullName evidence="6">TetR/AcrR family transcriptional regulator</fullName>
    </submittedName>
</protein>
<dbReference type="SUPFAM" id="SSF48498">
    <property type="entry name" value="Tetracyclin repressor-like, C-terminal domain"/>
    <property type="match status" value="1"/>
</dbReference>
<dbReference type="Pfam" id="PF21597">
    <property type="entry name" value="TetR_C_43"/>
    <property type="match status" value="1"/>
</dbReference>
<keyword evidence="1" id="KW-0805">Transcription regulation</keyword>
<feature type="domain" description="HTH tetR-type" evidence="5">
    <location>
        <begin position="15"/>
        <end position="74"/>
    </location>
</feature>
<comment type="caution">
    <text evidence="6">The sequence shown here is derived from an EMBL/GenBank/DDBJ whole genome shotgun (WGS) entry which is preliminary data.</text>
</comment>
<dbReference type="EMBL" id="BAAAUX010000014">
    <property type="protein sequence ID" value="GAA2794796.1"/>
    <property type="molecule type" value="Genomic_DNA"/>
</dbReference>
<gene>
    <name evidence="6" type="ORF">GCM10010470_32180</name>
</gene>
<keyword evidence="2 4" id="KW-0238">DNA-binding</keyword>
<dbReference type="PANTHER" id="PTHR30055:SF234">
    <property type="entry name" value="HTH-TYPE TRANSCRIPTIONAL REGULATOR BETI"/>
    <property type="match status" value="1"/>
</dbReference>
<dbReference type="InterPro" id="IPR036271">
    <property type="entry name" value="Tet_transcr_reg_TetR-rel_C_sf"/>
</dbReference>
<dbReference type="Gene3D" id="1.10.357.10">
    <property type="entry name" value="Tetracycline Repressor, domain 2"/>
    <property type="match status" value="1"/>
</dbReference>
<keyword evidence="7" id="KW-1185">Reference proteome</keyword>
<proteinExistence type="predicted"/>
<name>A0ABN3VDM5_9PSEU</name>
<reference evidence="6 7" key="1">
    <citation type="journal article" date="2019" name="Int. J. Syst. Evol. Microbiol.">
        <title>The Global Catalogue of Microorganisms (GCM) 10K type strain sequencing project: providing services to taxonomists for standard genome sequencing and annotation.</title>
        <authorList>
            <consortium name="The Broad Institute Genomics Platform"/>
            <consortium name="The Broad Institute Genome Sequencing Center for Infectious Disease"/>
            <person name="Wu L."/>
            <person name="Ma J."/>
        </authorList>
    </citation>
    <scope>NUCLEOTIDE SEQUENCE [LARGE SCALE GENOMIC DNA]</scope>
    <source>
        <strain evidence="6 7">JCM 9383</strain>
    </source>
</reference>
<dbReference type="InterPro" id="IPR009057">
    <property type="entry name" value="Homeodomain-like_sf"/>
</dbReference>
<evidence type="ECO:0000313" key="7">
    <source>
        <dbReference type="Proteomes" id="UP001500979"/>
    </source>
</evidence>
<dbReference type="PROSITE" id="PS50977">
    <property type="entry name" value="HTH_TETR_2"/>
    <property type="match status" value="1"/>
</dbReference>
<dbReference type="InterPro" id="IPR001647">
    <property type="entry name" value="HTH_TetR"/>
</dbReference>
<feature type="DNA-binding region" description="H-T-H motif" evidence="4">
    <location>
        <begin position="37"/>
        <end position="56"/>
    </location>
</feature>
<organism evidence="6 7">
    <name type="scientific">Saccharopolyspora taberi</name>
    <dbReference type="NCBI Taxonomy" id="60895"/>
    <lineage>
        <taxon>Bacteria</taxon>
        <taxon>Bacillati</taxon>
        <taxon>Actinomycetota</taxon>
        <taxon>Actinomycetes</taxon>
        <taxon>Pseudonocardiales</taxon>
        <taxon>Pseudonocardiaceae</taxon>
        <taxon>Saccharopolyspora</taxon>
    </lineage>
</organism>
<keyword evidence="3" id="KW-0804">Transcription</keyword>
<dbReference type="InterPro" id="IPR050109">
    <property type="entry name" value="HTH-type_TetR-like_transc_reg"/>
</dbReference>
<evidence type="ECO:0000256" key="1">
    <source>
        <dbReference type="ARBA" id="ARBA00023015"/>
    </source>
</evidence>
<evidence type="ECO:0000256" key="2">
    <source>
        <dbReference type="ARBA" id="ARBA00023125"/>
    </source>
</evidence>
<evidence type="ECO:0000256" key="4">
    <source>
        <dbReference type="PROSITE-ProRule" id="PRU00335"/>
    </source>
</evidence>
<dbReference type="PANTHER" id="PTHR30055">
    <property type="entry name" value="HTH-TYPE TRANSCRIPTIONAL REGULATOR RUTR"/>
    <property type="match status" value="1"/>
</dbReference>
<dbReference type="SUPFAM" id="SSF46689">
    <property type="entry name" value="Homeodomain-like"/>
    <property type="match status" value="1"/>
</dbReference>
<evidence type="ECO:0000256" key="3">
    <source>
        <dbReference type="ARBA" id="ARBA00023163"/>
    </source>
</evidence>
<dbReference type="InterPro" id="IPR049445">
    <property type="entry name" value="TetR_SbtR-like_C"/>
</dbReference>
<sequence>MTDTTEGTRLRADAQRNLERIVAAAHEVFAEHGPDVPMEEIARAAGVGVGTLYRRFPDRESLIRAVGINAFQRVLDNTRTIIRDNSDPWRALTAMALSTADLQVALQLSMLSPRARVIITRDPETGKIRDELMDILDSLVDAAQRNGSMRTDVSSRDVAVLLSLVRRGLHGLPEDLMRSAPPRFLTIMLDGLRAGADTPLPGRPVTQADLDFLRRSDQATG</sequence>
<evidence type="ECO:0000313" key="6">
    <source>
        <dbReference type="EMBL" id="GAA2794796.1"/>
    </source>
</evidence>
<dbReference type="Pfam" id="PF00440">
    <property type="entry name" value="TetR_N"/>
    <property type="match status" value="1"/>
</dbReference>
<dbReference type="RefSeq" id="WP_344680487.1">
    <property type="nucleotide sequence ID" value="NZ_BAAAUX010000014.1"/>
</dbReference>